<evidence type="ECO:0000313" key="1">
    <source>
        <dbReference type="EMBL" id="WAJ28701.1"/>
    </source>
</evidence>
<reference evidence="1" key="1">
    <citation type="submission" date="2022-11" db="EMBL/GenBank/DDBJ databases">
        <title>beta-Carotene-producing bacterium, Jeongeuplla avenae sp. nov., alleviates the salt stress of Arabidopsis seedlings.</title>
        <authorList>
            <person name="Jiang L."/>
            <person name="Lee J."/>
        </authorList>
    </citation>
    <scope>NUCLEOTIDE SEQUENCE</scope>
    <source>
        <strain evidence="1">DY_R2A_6</strain>
    </source>
</reference>
<dbReference type="EC" id="2.4.-.-" evidence="1"/>
<organism evidence="1 2">
    <name type="scientific">Antarcticirhabdus aurantiaca</name>
    <dbReference type="NCBI Taxonomy" id="2606717"/>
    <lineage>
        <taxon>Bacteria</taxon>
        <taxon>Pseudomonadati</taxon>
        <taxon>Pseudomonadota</taxon>
        <taxon>Alphaproteobacteria</taxon>
        <taxon>Hyphomicrobiales</taxon>
        <taxon>Aurantimonadaceae</taxon>
        <taxon>Antarcticirhabdus</taxon>
    </lineage>
</organism>
<accession>A0ACD4NPA4</accession>
<gene>
    <name evidence="1" type="ORF">OXU80_00140</name>
</gene>
<dbReference type="Proteomes" id="UP001163223">
    <property type="component" value="Chromosome"/>
</dbReference>
<keyword evidence="1" id="KW-0808">Transferase</keyword>
<protein>
    <submittedName>
        <fullName evidence="1">Glycosyltransferase</fullName>
        <ecNumber evidence="1">2.4.-.-</ecNumber>
    </submittedName>
</protein>
<name>A0ACD4NPA4_9HYPH</name>
<keyword evidence="2" id="KW-1185">Reference proteome</keyword>
<evidence type="ECO:0000313" key="2">
    <source>
        <dbReference type="Proteomes" id="UP001163223"/>
    </source>
</evidence>
<keyword evidence="1" id="KW-0328">Glycosyltransferase</keyword>
<sequence length="1239" mass="134038">MTDRLLLDLQGCQTANSRHRGIGRYTLSLAEALLRIEADAPEPLNVVGFVNGAFPEAIGEIEDALRDPAPSVLRRYGDPGRLEGPVAEQSVLRGFSAAASARALAPDILHVSSPIEGYEEGAALPVYSREILPGTIRTATVYDLIPRLFPDFYLTNEAYAAWYRGALECLASYDMLFAISEATRRDLIEHLGIAPERVVNIAAAVDSRFRRVADAEAHRARFAADLGLKRPFVLYTGGADHRKNLEGAIEAFALLPRQLRDARQLAIVCRMDPGTRARLLARAKSLGLSGEDVVLTGFVSDDDLVLLYNLAELFVFPSIYEGFGLPLLEAMSCGTPVLAGDNSSLREVVGRADLLFDERNPQAFAAAMVGLIENGEKRAEVAAFGLDRSKLFTWERSARLVHENHREFLARRNAAEAGHRPRVAMLSPLPPARSGISDYTADLLGPLSEHAEVDLFLDKQSLSSETCRNHRARPWERLPEEASGFDAVVYQMGNSTFHTHMLSLLPQTGGILVLHDVYLSNLKAWIDRLGEAPGLFERDLARSHGNAASETLRAKGTDGAIADWPASGPEIAAADAVIVHSNFAATLIRRFHPELADKVSVVRQPRATPDDAGPEARDRARAALGVAEDEFLVVSIGVVSPAKRLDAVVDGFLTAFGSDPKARLVLAGDAADDRWTAQLRAKVAASKGRVVITGHLEAETFGDYCLACDVAVQLRATTRGETSAAVLQLMGCGRPVIVNAYADFADYSSDLVVKLSEQPEPAELAQTLKRLRAMPPAEREAIGARARAFVRERHSHEGAARAYAEVVRRTIRHGRQAAAVDGLTRAAGTALAGHPGRAVETAGRALAAAAPALAAGLETERRLLIDVSHTARHNLKTGIQRVVRELVRSSYAALGENGLNVQAFVRTEDGRFLTADGFALALDGEAPGADIDAELTVRPGDILLMLDSSWFEYAAFQPLFDAVRGAGGRIHTCVFDLVPILYPELTGEALPPAFKRWLAHAAEIGDGLICISRAVADEVTAYIERERLPHRSGLQVNWFHLGSNLPAAGTPSPAVLAAFDGQAPAALMVGTVEVRKRHGFALDVMEALWAEGSPARLVLLGKPGWHVDALTRRIREHAEFGRRLLWIEQPSDADIAHGYDRANLLLFPSTYEGYGLPVAEALRAGLPVVASDIPVLREVGGEAARYAPLGEVEAWVEAVRPWLAGARQTVSGGTVVSWDEAAKQVRLAMLTRLPYKVLD</sequence>
<proteinExistence type="predicted"/>
<dbReference type="EMBL" id="CP113520">
    <property type="protein sequence ID" value="WAJ28701.1"/>
    <property type="molecule type" value="Genomic_DNA"/>
</dbReference>